<evidence type="ECO:0000313" key="4">
    <source>
        <dbReference type="Proteomes" id="UP000467700"/>
    </source>
</evidence>
<feature type="coiled-coil region" evidence="1">
    <location>
        <begin position="133"/>
        <end position="160"/>
    </location>
</feature>
<feature type="compositionally biased region" description="Basic residues" evidence="2">
    <location>
        <begin position="389"/>
        <end position="398"/>
    </location>
</feature>
<sequence length="700" mass="74587">MQSRRPSGLTPLAIVLPHPPLPRRRSSLLSIGSATSPHTPRSCHSPCLPIYNYPANRKSTDSWNSSNADDMEFDWKPDQVLLLTRTLDALPAHLVTPFNGPVPPSNLLDKIARGVAQAKGPADWPHSIRATRVKLLELARARAKEEKNNAAHRRHVIKEEDIEVDDASNYSYFHDGHEKPLRTTTTTTAPAAPVPRRPLYRQSSMDFITPGPDDIKDNANITRLSNRLQRSDRLFPNPVYHPYSRAPHSASQRSASPPTDAPSLVNQSTTSSSTLDTDAFSELSAAPRVLRRSASTISSSSMFTDSSNGMMPLADPRIQRVRRSDSVCAPAPPPKDFPFPSIHSASAGLKRAPSYGAIAQEARQEHAALGHARTLSGSYPSSDEEEKARTRRAKKIKTKTGTAVPSTPGGASTPPSSVPSSPDAMVIATAPSSPVVTRKSAKEGVTSPKRVKGVSACRDAQKEKDKLEEGVKSPKSPSSKSMKRAADKTSGEAGKTGKTRSQDKDKEKAGATKDKAATSKPKTKPQPMNLQRNPSMFGAELPPLRSPLGSTNKGDNNANIYSGVSHIHARLASPPPLPHKARSPAPAAAAAATCSLSPAPARALSPAPVIHTKGVAQLSPPFSPASSPLSPTLATSPMSPASPQTKTKTKTLRRVRRLAPARRISFGSLLPTGATAEVEGESESALVPGRGCLGSAFQLI</sequence>
<evidence type="ECO:0000256" key="2">
    <source>
        <dbReference type="SAM" id="MobiDB-lite"/>
    </source>
</evidence>
<feature type="compositionally biased region" description="Low complexity" evidence="2">
    <location>
        <begin position="293"/>
        <end position="307"/>
    </location>
</feature>
<feature type="region of interest" description="Disordered" evidence="2">
    <location>
        <begin position="225"/>
        <end position="312"/>
    </location>
</feature>
<feature type="compositionally biased region" description="Basic and acidic residues" evidence="2">
    <location>
        <begin position="500"/>
        <end position="517"/>
    </location>
</feature>
<feature type="compositionally biased region" description="Low complexity" evidence="2">
    <location>
        <begin position="399"/>
        <end position="422"/>
    </location>
</feature>
<feature type="region of interest" description="Disordered" evidence="2">
    <location>
        <begin position="1"/>
        <end position="42"/>
    </location>
</feature>
<feature type="region of interest" description="Disordered" evidence="2">
    <location>
        <begin position="621"/>
        <end position="650"/>
    </location>
</feature>
<gene>
    <name evidence="3" type="ORF">AAE3_LOCUS9057</name>
</gene>
<accession>A0A8S0XWM0</accession>
<feature type="region of interest" description="Disordered" evidence="2">
    <location>
        <begin position="175"/>
        <end position="196"/>
    </location>
</feature>
<protein>
    <submittedName>
        <fullName evidence="3">Uncharacterized protein</fullName>
    </submittedName>
</protein>
<dbReference type="OrthoDB" id="433738at2759"/>
<feature type="compositionally biased region" description="Polar residues" evidence="2">
    <location>
        <begin position="548"/>
        <end position="557"/>
    </location>
</feature>
<evidence type="ECO:0000313" key="3">
    <source>
        <dbReference type="EMBL" id="CAA7267071.1"/>
    </source>
</evidence>
<proteinExistence type="predicted"/>
<feature type="compositionally biased region" description="Basic and acidic residues" evidence="2">
    <location>
        <begin position="459"/>
        <end position="472"/>
    </location>
</feature>
<reference evidence="3 4" key="1">
    <citation type="submission" date="2020-01" db="EMBL/GenBank/DDBJ databases">
        <authorList>
            <person name="Gupta K D."/>
        </authorList>
    </citation>
    <scope>NUCLEOTIDE SEQUENCE [LARGE SCALE GENOMIC DNA]</scope>
</reference>
<dbReference type="EMBL" id="CACVBS010000057">
    <property type="protein sequence ID" value="CAA7267071.1"/>
    <property type="molecule type" value="Genomic_DNA"/>
</dbReference>
<name>A0A8S0XWM0_CYCAE</name>
<dbReference type="Proteomes" id="UP000467700">
    <property type="component" value="Unassembled WGS sequence"/>
</dbReference>
<feature type="compositionally biased region" description="Low complexity" evidence="2">
    <location>
        <begin position="182"/>
        <end position="191"/>
    </location>
</feature>
<evidence type="ECO:0000256" key="1">
    <source>
        <dbReference type="SAM" id="Coils"/>
    </source>
</evidence>
<feature type="compositionally biased region" description="Low complexity" evidence="2">
    <location>
        <begin position="621"/>
        <end position="646"/>
    </location>
</feature>
<organism evidence="3 4">
    <name type="scientific">Cyclocybe aegerita</name>
    <name type="common">Black poplar mushroom</name>
    <name type="synonym">Agrocybe aegerita</name>
    <dbReference type="NCBI Taxonomy" id="1973307"/>
    <lineage>
        <taxon>Eukaryota</taxon>
        <taxon>Fungi</taxon>
        <taxon>Dikarya</taxon>
        <taxon>Basidiomycota</taxon>
        <taxon>Agaricomycotina</taxon>
        <taxon>Agaricomycetes</taxon>
        <taxon>Agaricomycetidae</taxon>
        <taxon>Agaricales</taxon>
        <taxon>Agaricineae</taxon>
        <taxon>Bolbitiaceae</taxon>
        <taxon>Cyclocybe</taxon>
    </lineage>
</organism>
<comment type="caution">
    <text evidence="3">The sequence shown here is derived from an EMBL/GenBank/DDBJ whole genome shotgun (WGS) entry which is preliminary data.</text>
</comment>
<feature type="region of interest" description="Disordered" evidence="2">
    <location>
        <begin position="365"/>
        <end position="557"/>
    </location>
</feature>
<dbReference type="AlphaFoldDB" id="A0A8S0XWM0"/>
<keyword evidence="1" id="KW-0175">Coiled coil</keyword>
<keyword evidence="4" id="KW-1185">Reference proteome</keyword>
<feature type="compositionally biased region" description="Low complexity" evidence="2">
    <location>
        <begin position="268"/>
        <end position="278"/>
    </location>
</feature>